<feature type="compositionally biased region" description="Basic residues" evidence="1">
    <location>
        <begin position="194"/>
        <end position="205"/>
    </location>
</feature>
<protein>
    <submittedName>
        <fullName evidence="3">ANTAR domain-containing protein</fullName>
    </submittedName>
</protein>
<dbReference type="InterPro" id="IPR005561">
    <property type="entry name" value="ANTAR"/>
</dbReference>
<feature type="region of interest" description="Disordered" evidence="1">
    <location>
        <begin position="64"/>
        <end position="93"/>
    </location>
</feature>
<dbReference type="SUPFAM" id="SSF52172">
    <property type="entry name" value="CheY-like"/>
    <property type="match status" value="1"/>
</dbReference>
<feature type="region of interest" description="Disordered" evidence="1">
    <location>
        <begin position="167"/>
        <end position="212"/>
    </location>
</feature>
<evidence type="ECO:0000256" key="1">
    <source>
        <dbReference type="SAM" id="MobiDB-lite"/>
    </source>
</evidence>
<feature type="domain" description="ANTAR" evidence="2">
    <location>
        <begin position="96"/>
        <end position="157"/>
    </location>
</feature>
<dbReference type="Gene3D" id="1.10.10.10">
    <property type="entry name" value="Winged helix-like DNA-binding domain superfamily/Winged helix DNA-binding domain"/>
    <property type="match status" value="1"/>
</dbReference>
<dbReference type="Pfam" id="PF03861">
    <property type="entry name" value="ANTAR"/>
    <property type="match status" value="1"/>
</dbReference>
<accession>A0A1G4YFB9</accession>
<sequence length="212" mass="22216">MDGVADTPVSSPTPDDVVRTGTGEAAFVITRTTRGWAVLTPAGTEQAPDLVEAMSLADLIAEDLGASPEPGRDVRRAARGPAAPEPGADDPRDQELAALRRTVGQLEHALATRVSTERAIGVLAAVHATTPRAAFEQLRRDARASGRPVHDLAREVLDGLVCAPAAVTPTPAPDVPPPAPAPSVESVADADRPTRRRVERGHRRPALVEGDR</sequence>
<dbReference type="STRING" id="1960309.SAMN03159343_2707"/>
<organism evidence="3 4">
    <name type="scientific">Klenkia marina</name>
    <dbReference type="NCBI Taxonomy" id="1960309"/>
    <lineage>
        <taxon>Bacteria</taxon>
        <taxon>Bacillati</taxon>
        <taxon>Actinomycetota</taxon>
        <taxon>Actinomycetes</taxon>
        <taxon>Geodermatophilales</taxon>
        <taxon>Geodermatophilaceae</taxon>
        <taxon>Klenkia</taxon>
    </lineage>
</organism>
<gene>
    <name evidence="3" type="ORF">SAMN03159343_2707</name>
</gene>
<dbReference type="AlphaFoldDB" id="A0A1G4YFB9"/>
<dbReference type="Proteomes" id="UP000198981">
    <property type="component" value="Unassembled WGS sequence"/>
</dbReference>
<dbReference type="PROSITE" id="PS50921">
    <property type="entry name" value="ANTAR"/>
    <property type="match status" value="1"/>
</dbReference>
<dbReference type="GO" id="GO:0003723">
    <property type="term" value="F:RNA binding"/>
    <property type="evidence" value="ECO:0007669"/>
    <property type="project" value="InterPro"/>
</dbReference>
<dbReference type="InterPro" id="IPR036388">
    <property type="entry name" value="WH-like_DNA-bd_sf"/>
</dbReference>
<feature type="compositionally biased region" description="Pro residues" evidence="1">
    <location>
        <begin position="170"/>
        <end position="181"/>
    </location>
</feature>
<keyword evidence="4" id="KW-1185">Reference proteome</keyword>
<dbReference type="InterPro" id="IPR011006">
    <property type="entry name" value="CheY-like_superfamily"/>
</dbReference>
<reference evidence="4" key="1">
    <citation type="submission" date="2016-10" db="EMBL/GenBank/DDBJ databases">
        <authorList>
            <person name="Varghese N."/>
            <person name="Submissions S."/>
        </authorList>
    </citation>
    <scope>NUCLEOTIDE SEQUENCE [LARGE SCALE GENOMIC DNA]</scope>
    <source>
        <strain evidence="4">DSM 45722</strain>
    </source>
</reference>
<evidence type="ECO:0000259" key="2">
    <source>
        <dbReference type="PROSITE" id="PS50921"/>
    </source>
</evidence>
<dbReference type="EMBL" id="FMUH01000004">
    <property type="protein sequence ID" value="SCX52142.1"/>
    <property type="molecule type" value="Genomic_DNA"/>
</dbReference>
<evidence type="ECO:0000313" key="3">
    <source>
        <dbReference type="EMBL" id="SCX52142.1"/>
    </source>
</evidence>
<evidence type="ECO:0000313" key="4">
    <source>
        <dbReference type="Proteomes" id="UP000198981"/>
    </source>
</evidence>
<dbReference type="SMART" id="SM01012">
    <property type="entry name" value="ANTAR"/>
    <property type="match status" value="1"/>
</dbReference>
<name>A0A1G4YFB9_9ACTN</name>
<proteinExistence type="predicted"/>